<gene>
    <name evidence="8" type="ORF">AAT16_10430</name>
    <name evidence="9" type="ORF">SAMN05216235_2369</name>
</gene>
<dbReference type="InterPro" id="IPR003265">
    <property type="entry name" value="HhH-GPD_domain"/>
</dbReference>
<dbReference type="GO" id="GO:0008725">
    <property type="term" value="F:DNA-3-methyladenine glycosylase activity"/>
    <property type="evidence" value="ECO:0007669"/>
    <property type="project" value="TreeGrafter"/>
</dbReference>
<dbReference type="EMBL" id="CP011366">
    <property type="protein sequence ID" value="AKG74569.1"/>
    <property type="molecule type" value="Genomic_DNA"/>
</dbReference>
<evidence type="ECO:0000313" key="9">
    <source>
        <dbReference type="EMBL" id="SFK89668.1"/>
    </source>
</evidence>
<dbReference type="InterPro" id="IPR012904">
    <property type="entry name" value="OGG_N"/>
</dbReference>
<keyword evidence="6" id="KW-0234">DNA repair</keyword>
<dbReference type="GO" id="GO:0032993">
    <property type="term" value="C:protein-DNA complex"/>
    <property type="evidence" value="ECO:0007669"/>
    <property type="project" value="TreeGrafter"/>
</dbReference>
<dbReference type="AlphaFoldDB" id="A0A0F7HNF2"/>
<sequence>MILHANGPFSYQAMYDFMSVQDDCLYATAEGKVRRAEVFEGKRVLFELSESVKSDAVDVEILYNEGVEERLVREYVADWFDLDYDLERFYDFAASDARFKEVTRELHGFRMIAYVNIVDVLMWSILGQQINMKFAFTLKERLVAHFNHFVEYDGEKYWIMPSAAELLTLSVEEMREMQISNRKAEYILNCAEGMKNGVLSKEHLQSFGDYDEAMAHLTKVKGIGPWSANVVLMRTIKFRHAVPIGDAGLRNAFRITDGLEVKPTAGYMERIISGWGEFGTYATLYMWRILG</sequence>
<comment type="catalytic activity">
    <reaction evidence="1">
        <text>Hydrolysis of alkylated DNA, releasing 3-methyladenine, 3-methylguanine, 7-methylguanine and 7-methyladenine.</text>
        <dbReference type="EC" id="3.2.2.21"/>
    </reaction>
</comment>
<dbReference type="FunFam" id="1.10.340.30:FF:000004">
    <property type="entry name" value="DNA-3-methyladenine glycosylase II"/>
    <property type="match status" value="1"/>
</dbReference>
<dbReference type="EMBL" id="FOTB01000005">
    <property type="protein sequence ID" value="SFK89668.1"/>
    <property type="molecule type" value="Genomic_DNA"/>
</dbReference>
<accession>A0A0F7HNF2</accession>
<keyword evidence="4" id="KW-0227">DNA damage</keyword>
<dbReference type="Proteomes" id="UP000183090">
    <property type="component" value="Unassembled WGS sequence"/>
</dbReference>
<reference evidence="9 11" key="3">
    <citation type="submission" date="2016-10" db="EMBL/GenBank/DDBJ databases">
        <authorList>
            <person name="Varghese N."/>
            <person name="Submissions S."/>
        </authorList>
    </citation>
    <scope>NUCLEOTIDE SEQUENCE [LARGE SCALE GENOMIC DNA]</scope>
    <source>
        <strain evidence="9 11">CGMCC 1.6501</strain>
    </source>
</reference>
<dbReference type="PANTHER" id="PTHR43003">
    <property type="entry name" value="DNA-3-METHYLADENINE GLYCOSYLASE"/>
    <property type="match status" value="1"/>
</dbReference>
<dbReference type="RefSeq" id="WP_046790751.1">
    <property type="nucleotide sequence ID" value="NZ_CP011366.1"/>
</dbReference>
<evidence type="ECO:0000256" key="4">
    <source>
        <dbReference type="ARBA" id="ARBA00022763"/>
    </source>
</evidence>
<dbReference type="GO" id="GO:0043916">
    <property type="term" value="F:DNA-7-methylguanine glycosylase activity"/>
    <property type="evidence" value="ECO:0007669"/>
    <property type="project" value="TreeGrafter"/>
</dbReference>
<dbReference type="Gene3D" id="3.30.310.20">
    <property type="entry name" value="DNA-3-methyladenine glycosylase AlkA, N-terminal domain"/>
    <property type="match status" value="1"/>
</dbReference>
<dbReference type="Pfam" id="PF00730">
    <property type="entry name" value="HhH-GPD"/>
    <property type="match status" value="1"/>
</dbReference>
<dbReference type="InterPro" id="IPR011257">
    <property type="entry name" value="DNA_glycosylase"/>
</dbReference>
<keyword evidence="5" id="KW-0378">Hydrolase</keyword>
<dbReference type="OrthoDB" id="9785929at2"/>
<dbReference type="EC" id="3.2.2.21" evidence="3"/>
<dbReference type="GO" id="GO:0008534">
    <property type="term" value="F:oxidized purine nucleobase lesion DNA N-glycosylase activity"/>
    <property type="evidence" value="ECO:0007669"/>
    <property type="project" value="InterPro"/>
</dbReference>
<protein>
    <recommendedName>
        <fullName evidence="3">DNA-3-methyladenine glycosylase II</fullName>
        <ecNumber evidence="3">3.2.2.21</ecNumber>
    </recommendedName>
</protein>
<evidence type="ECO:0000313" key="10">
    <source>
        <dbReference type="Proteomes" id="UP000034029"/>
    </source>
</evidence>
<dbReference type="GO" id="GO:0006307">
    <property type="term" value="P:DNA alkylation repair"/>
    <property type="evidence" value="ECO:0007669"/>
    <property type="project" value="TreeGrafter"/>
</dbReference>
<dbReference type="CDD" id="cd00056">
    <property type="entry name" value="ENDO3c"/>
    <property type="match status" value="1"/>
</dbReference>
<keyword evidence="10" id="KW-1185">Reference proteome</keyword>
<evidence type="ECO:0000256" key="1">
    <source>
        <dbReference type="ARBA" id="ARBA00000086"/>
    </source>
</evidence>
<comment type="similarity">
    <text evidence="2">Belongs to the alkylbase DNA glycosidase AlkA family.</text>
</comment>
<dbReference type="InterPro" id="IPR037046">
    <property type="entry name" value="AlkA_N_sf"/>
</dbReference>
<dbReference type="PANTHER" id="PTHR43003:SF12">
    <property type="entry name" value="DNA-3-METHYLADENINE GLYCOSYLASE"/>
    <property type="match status" value="1"/>
</dbReference>
<proteinExistence type="inferred from homology"/>
<evidence type="ECO:0000256" key="6">
    <source>
        <dbReference type="ARBA" id="ARBA00023204"/>
    </source>
</evidence>
<evidence type="ECO:0000256" key="5">
    <source>
        <dbReference type="ARBA" id="ARBA00022801"/>
    </source>
</evidence>
<dbReference type="KEGG" id="shv:AAT16_10430"/>
<reference evidence="8 10" key="1">
    <citation type="journal article" date="2015" name="Int. J. Syst. Evol. Microbiol.">
        <title>Complete genome sequence of Salinicoccus halodurans H3B36, isolated from the Qaidam Basin in China.</title>
        <authorList>
            <person name="Jiang K."/>
            <person name="Xue Y."/>
            <person name="Ma Y."/>
        </authorList>
    </citation>
    <scope>NUCLEOTIDE SEQUENCE [LARGE SCALE GENOMIC DNA]</scope>
    <source>
        <strain evidence="8 10">H3B36</strain>
    </source>
</reference>
<evidence type="ECO:0000313" key="8">
    <source>
        <dbReference type="EMBL" id="AKG74569.1"/>
    </source>
</evidence>
<dbReference type="GO" id="GO:0032131">
    <property type="term" value="F:alkylated DNA binding"/>
    <property type="evidence" value="ECO:0007669"/>
    <property type="project" value="TreeGrafter"/>
</dbReference>
<organism evidence="9 11">
    <name type="scientific">Salinicoccus halodurans</name>
    <dbReference type="NCBI Taxonomy" id="407035"/>
    <lineage>
        <taxon>Bacteria</taxon>
        <taxon>Bacillati</taxon>
        <taxon>Bacillota</taxon>
        <taxon>Bacilli</taxon>
        <taxon>Bacillales</taxon>
        <taxon>Staphylococcaceae</taxon>
        <taxon>Salinicoccus</taxon>
    </lineage>
</organism>
<feature type="domain" description="HhH-GPD" evidence="7">
    <location>
        <begin position="126"/>
        <end position="291"/>
    </location>
</feature>
<evidence type="ECO:0000313" key="11">
    <source>
        <dbReference type="Proteomes" id="UP000183090"/>
    </source>
</evidence>
<name>A0A0F7HNF2_9STAP</name>
<dbReference type="Pfam" id="PF07934">
    <property type="entry name" value="OGG_N"/>
    <property type="match status" value="1"/>
</dbReference>
<dbReference type="Gene3D" id="1.10.340.30">
    <property type="entry name" value="Hypothetical protein, domain 2"/>
    <property type="match status" value="1"/>
</dbReference>
<dbReference type="GO" id="GO:0006289">
    <property type="term" value="P:nucleotide-excision repair"/>
    <property type="evidence" value="ECO:0007669"/>
    <property type="project" value="InterPro"/>
</dbReference>
<dbReference type="Proteomes" id="UP000034029">
    <property type="component" value="Chromosome"/>
</dbReference>
<dbReference type="InterPro" id="IPR051912">
    <property type="entry name" value="Alkylbase_DNA_Glycosylase/TA"/>
</dbReference>
<dbReference type="GO" id="GO:0005737">
    <property type="term" value="C:cytoplasm"/>
    <property type="evidence" value="ECO:0007669"/>
    <property type="project" value="TreeGrafter"/>
</dbReference>
<reference evidence="10" key="2">
    <citation type="submission" date="2015-04" db="EMBL/GenBank/DDBJ databases">
        <title>Complete genome sequence of Salinicoccus halodurans strain H3B36, isolated from the Qaidam basin of China.</title>
        <authorList>
            <person name="Ma Y."/>
            <person name="Jiang K."/>
            <person name="Xue Y."/>
        </authorList>
    </citation>
    <scope>NUCLEOTIDE SEQUENCE [LARGE SCALE GENOMIC DNA]</scope>
    <source>
        <strain evidence="10">H3B36</strain>
    </source>
</reference>
<dbReference type="SUPFAM" id="SSF48150">
    <property type="entry name" value="DNA-glycosylase"/>
    <property type="match status" value="1"/>
</dbReference>
<dbReference type="SMART" id="SM00478">
    <property type="entry name" value="ENDO3c"/>
    <property type="match status" value="1"/>
</dbReference>
<evidence type="ECO:0000259" key="7">
    <source>
        <dbReference type="SMART" id="SM00478"/>
    </source>
</evidence>
<evidence type="ECO:0000256" key="2">
    <source>
        <dbReference type="ARBA" id="ARBA00010817"/>
    </source>
</evidence>
<evidence type="ECO:0000256" key="3">
    <source>
        <dbReference type="ARBA" id="ARBA00012000"/>
    </source>
</evidence>
<dbReference type="GO" id="GO:0006285">
    <property type="term" value="P:base-excision repair, AP site formation"/>
    <property type="evidence" value="ECO:0007669"/>
    <property type="project" value="TreeGrafter"/>
</dbReference>